<accession>A0A2R5H0J3</accession>
<evidence type="ECO:0000256" key="6">
    <source>
        <dbReference type="ARBA" id="ARBA00049534"/>
    </source>
</evidence>
<dbReference type="PANTHER" id="PTHR31559:SF0">
    <property type="entry name" value="PYRIDOXAL 5'-PHOSPHATE SYNTHASE SUBUNIT SNO1-RELATED"/>
    <property type="match status" value="1"/>
</dbReference>
<evidence type="ECO:0000256" key="2">
    <source>
        <dbReference type="ARBA" id="ARBA00012918"/>
    </source>
</evidence>
<dbReference type="InterPro" id="IPR021196">
    <property type="entry name" value="PdxT/SNO_CS"/>
</dbReference>
<sequence length="213" mass="22345">MTSSGEVVVGVLALQGAFKQHVQLFEKIGVKATEIRTPEELAEVDALVLPGGESTAIALVARRTGLGQELIGGFPGVVHRNFFGSQLGSFSAMLESPLNVSDGDAVSSEAAADTASSKQYRAVFIRAPVLIEYDDAVNVLAKVVPHKESQEADAKVDAHEPIVVAASHGNILMTSFHPELTDDASWHQYFFNFATKVIKAAPGGAAPASSSSA</sequence>
<dbReference type="PROSITE" id="PS01236">
    <property type="entry name" value="PDXT_SNO_1"/>
    <property type="match status" value="1"/>
</dbReference>
<evidence type="ECO:0000256" key="1">
    <source>
        <dbReference type="ARBA" id="ARBA00008345"/>
    </source>
</evidence>
<evidence type="ECO:0000313" key="8">
    <source>
        <dbReference type="EMBL" id="GBG33834.1"/>
    </source>
</evidence>
<dbReference type="GO" id="GO:0008614">
    <property type="term" value="P:pyridoxine metabolic process"/>
    <property type="evidence" value="ECO:0007669"/>
    <property type="project" value="TreeGrafter"/>
</dbReference>
<keyword evidence="9" id="KW-1185">Reference proteome</keyword>
<dbReference type="InParanoid" id="A0A2R5H0J3"/>
<dbReference type="SUPFAM" id="SSF52317">
    <property type="entry name" value="Class I glutamine amidotransferase-like"/>
    <property type="match status" value="1"/>
</dbReference>
<dbReference type="AlphaFoldDB" id="A0A2R5H0J3"/>
<dbReference type="PROSITE" id="PS51273">
    <property type="entry name" value="GATASE_TYPE_1"/>
    <property type="match status" value="1"/>
</dbReference>
<comment type="caution">
    <text evidence="8">The sequence shown here is derived from an EMBL/GenBank/DDBJ whole genome shotgun (WGS) entry which is preliminary data.</text>
</comment>
<dbReference type="PANTHER" id="PTHR31559">
    <property type="entry name" value="PYRIDOXAL 5'-PHOSPHATE SYNTHASE SUBUNIT SNO"/>
    <property type="match status" value="1"/>
</dbReference>
<reference evidence="8 9" key="1">
    <citation type="submission" date="2017-12" db="EMBL/GenBank/DDBJ databases">
        <title>Sequencing, de novo assembly and annotation of complete genome of a new Thraustochytrid species, strain FCC1311.</title>
        <authorList>
            <person name="Sedici K."/>
            <person name="Godart F."/>
            <person name="Aiese Cigliano R."/>
            <person name="Sanseverino W."/>
            <person name="Barakat M."/>
            <person name="Ortet P."/>
            <person name="Marechal E."/>
            <person name="Cagnac O."/>
            <person name="Amato A."/>
        </authorList>
    </citation>
    <scope>NUCLEOTIDE SEQUENCE [LARGE SCALE GENOMIC DNA]</scope>
</reference>
<evidence type="ECO:0000256" key="3">
    <source>
        <dbReference type="ARBA" id="ARBA00022801"/>
    </source>
</evidence>
<feature type="binding site" evidence="7">
    <location>
        <begin position="125"/>
        <end position="126"/>
    </location>
    <ligand>
        <name>L-glutamine</name>
        <dbReference type="ChEBI" id="CHEBI:58359"/>
    </ligand>
</feature>
<comment type="similarity">
    <text evidence="1">Belongs to the glutaminase PdxT/SNO family.</text>
</comment>
<feature type="binding site" evidence="7">
    <location>
        <begin position="52"/>
        <end position="54"/>
    </location>
    <ligand>
        <name>L-glutamine</name>
        <dbReference type="ChEBI" id="CHEBI:58359"/>
    </ligand>
</feature>
<dbReference type="EMBL" id="BEYU01000171">
    <property type="protein sequence ID" value="GBG33834.1"/>
    <property type="molecule type" value="Genomic_DNA"/>
</dbReference>
<dbReference type="InterPro" id="IPR029062">
    <property type="entry name" value="Class_I_gatase-like"/>
</dbReference>
<keyword evidence="4" id="KW-0315">Glutamine amidotransferase</keyword>
<feature type="binding site" evidence="7">
    <location>
        <position position="80"/>
    </location>
    <ligand>
        <name>L-glutamine</name>
        <dbReference type="ChEBI" id="CHEBI:58359"/>
    </ligand>
</feature>
<dbReference type="GO" id="GO:1903600">
    <property type="term" value="C:glutaminase complex"/>
    <property type="evidence" value="ECO:0007669"/>
    <property type="project" value="TreeGrafter"/>
</dbReference>
<evidence type="ECO:0000256" key="7">
    <source>
        <dbReference type="PIRSR" id="PIRSR005639-2"/>
    </source>
</evidence>
<comment type="catalytic activity">
    <reaction evidence="6">
        <text>L-glutamine + H2O = L-glutamate + NH4(+)</text>
        <dbReference type="Rhea" id="RHEA:15889"/>
        <dbReference type="ChEBI" id="CHEBI:15377"/>
        <dbReference type="ChEBI" id="CHEBI:28938"/>
        <dbReference type="ChEBI" id="CHEBI:29985"/>
        <dbReference type="ChEBI" id="CHEBI:58359"/>
        <dbReference type="EC" id="3.5.1.2"/>
    </reaction>
</comment>
<name>A0A2R5H0J3_9STRA</name>
<proteinExistence type="inferred from homology"/>
<dbReference type="InterPro" id="IPR002161">
    <property type="entry name" value="PdxT/SNO"/>
</dbReference>
<dbReference type="OrthoDB" id="2039at2759"/>
<dbReference type="PROSITE" id="PS51130">
    <property type="entry name" value="PDXT_SNO_2"/>
    <property type="match status" value="1"/>
</dbReference>
<dbReference type="GO" id="GO:0042823">
    <property type="term" value="P:pyridoxal phosphate biosynthetic process"/>
    <property type="evidence" value="ECO:0007669"/>
    <property type="project" value="InterPro"/>
</dbReference>
<dbReference type="FunCoup" id="A0A2R5H0J3">
    <property type="interactions" value="52"/>
</dbReference>
<keyword evidence="5" id="KW-0456">Lyase</keyword>
<dbReference type="Proteomes" id="UP000241890">
    <property type="component" value="Unassembled WGS sequence"/>
</dbReference>
<evidence type="ECO:0000256" key="5">
    <source>
        <dbReference type="ARBA" id="ARBA00023239"/>
    </source>
</evidence>
<dbReference type="GO" id="GO:0005829">
    <property type="term" value="C:cytosol"/>
    <property type="evidence" value="ECO:0007669"/>
    <property type="project" value="TreeGrafter"/>
</dbReference>
<dbReference type="GO" id="GO:0016829">
    <property type="term" value="F:lyase activity"/>
    <property type="evidence" value="ECO:0007669"/>
    <property type="project" value="UniProtKB-KW"/>
</dbReference>
<gene>
    <name evidence="8" type="ORF">FCC1311_100572</name>
</gene>
<keyword evidence="3" id="KW-0378">Hydrolase</keyword>
<evidence type="ECO:0000313" key="9">
    <source>
        <dbReference type="Proteomes" id="UP000241890"/>
    </source>
</evidence>
<dbReference type="Pfam" id="PF01174">
    <property type="entry name" value="SNO"/>
    <property type="match status" value="2"/>
</dbReference>
<dbReference type="Gene3D" id="3.40.50.880">
    <property type="match status" value="2"/>
</dbReference>
<dbReference type="GO" id="GO:0004359">
    <property type="term" value="F:glutaminase activity"/>
    <property type="evidence" value="ECO:0007669"/>
    <property type="project" value="UniProtKB-EC"/>
</dbReference>
<organism evidence="8 9">
    <name type="scientific">Hondaea fermentalgiana</name>
    <dbReference type="NCBI Taxonomy" id="2315210"/>
    <lineage>
        <taxon>Eukaryota</taxon>
        <taxon>Sar</taxon>
        <taxon>Stramenopiles</taxon>
        <taxon>Bigyra</taxon>
        <taxon>Labyrinthulomycetes</taxon>
        <taxon>Thraustochytrida</taxon>
        <taxon>Thraustochytriidae</taxon>
        <taxon>Hondaea</taxon>
    </lineage>
</organism>
<protein>
    <recommendedName>
        <fullName evidence="2">glutaminase</fullName>
        <ecNumber evidence="2">3.5.1.2</ecNumber>
    </recommendedName>
</protein>
<evidence type="ECO:0000256" key="4">
    <source>
        <dbReference type="ARBA" id="ARBA00022962"/>
    </source>
</evidence>
<dbReference type="EC" id="3.5.1.2" evidence="2"/>
<dbReference type="PIRSF" id="PIRSF005639">
    <property type="entry name" value="Glut_amidoT_SNO"/>
    <property type="match status" value="1"/>
</dbReference>